<gene>
    <name evidence="1" type="ORF">KTS45_11155</name>
</gene>
<evidence type="ECO:0000313" key="2">
    <source>
        <dbReference type="Proteomes" id="UP000766550"/>
    </source>
</evidence>
<dbReference type="Proteomes" id="UP000766550">
    <property type="component" value="Unassembled WGS sequence"/>
</dbReference>
<dbReference type="AlphaFoldDB" id="A0A8J7Y644"/>
<proteinExistence type="predicted"/>
<sequence length="235" mass="26168">MRVLIVGQCSGSKDNPENVSEFDAAEIDQYDREALLERDKVQGIPARQLYTGRQQQYIDFAVDHLRESGDTVNRVYISAGFGLVDEDTELPPYDITFSDMTATEIDERAIKLGIPQNVRDAVQTDPPYDLVVLALGSDYYRACDLEEVLNALPTETTGVVFNQESLAVDRDNVISISARLAEAKEHGTIVVALKGRYLQNFAAHRSEGKRVECLEKLAQYLTTEPTTQSGLGDYQ</sequence>
<evidence type="ECO:0000313" key="1">
    <source>
        <dbReference type="EMBL" id="MBV0924757.1"/>
    </source>
</evidence>
<dbReference type="OrthoDB" id="303487at2157"/>
<dbReference type="EMBL" id="JAHQXF010000002">
    <property type="protein sequence ID" value="MBV0924757.1"/>
    <property type="molecule type" value="Genomic_DNA"/>
</dbReference>
<dbReference type="RefSeq" id="WP_174242495.1">
    <property type="nucleotide sequence ID" value="NZ_JAHQXF010000002.1"/>
</dbReference>
<keyword evidence="2" id="KW-1185">Reference proteome</keyword>
<accession>A0A8J7Y644</accession>
<comment type="caution">
    <text evidence="1">The sequence shown here is derived from an EMBL/GenBank/DDBJ whole genome shotgun (WGS) entry which is preliminary data.</text>
</comment>
<protein>
    <submittedName>
        <fullName evidence="1">Uncharacterized protein</fullName>
    </submittedName>
</protein>
<organism evidence="1 2">
    <name type="scientific">Haloarcula limicola</name>
    <dbReference type="NCBI Taxonomy" id="1429915"/>
    <lineage>
        <taxon>Archaea</taxon>
        <taxon>Methanobacteriati</taxon>
        <taxon>Methanobacteriota</taxon>
        <taxon>Stenosarchaea group</taxon>
        <taxon>Halobacteria</taxon>
        <taxon>Halobacteriales</taxon>
        <taxon>Haloarculaceae</taxon>
        <taxon>Haloarcula</taxon>
    </lineage>
</organism>
<name>A0A8J7Y644_9EURY</name>
<reference evidence="1 2" key="1">
    <citation type="submission" date="2021-06" db="EMBL/GenBank/DDBJ databases">
        <title>New haloarchaea isolates fom saline soil.</title>
        <authorList>
            <person name="Duran-Viseras A."/>
            <person name="Sanchez-Porro C.S."/>
            <person name="Ventosa A."/>
        </authorList>
    </citation>
    <scope>NUCLEOTIDE SEQUENCE [LARGE SCALE GENOMIC DNA]</scope>
    <source>
        <strain evidence="1 2">JCM 183640</strain>
    </source>
</reference>